<evidence type="ECO:0000313" key="9">
    <source>
        <dbReference type="EMBL" id="GGE21073.1"/>
    </source>
</evidence>
<organism evidence="9 10">
    <name type="scientific">Sandarakinorhabdus glacialis</name>
    <dbReference type="NCBI Taxonomy" id="1614636"/>
    <lineage>
        <taxon>Bacteria</taxon>
        <taxon>Pseudomonadati</taxon>
        <taxon>Pseudomonadota</taxon>
        <taxon>Alphaproteobacteria</taxon>
        <taxon>Sphingomonadales</taxon>
        <taxon>Sphingosinicellaceae</taxon>
        <taxon>Sandarakinorhabdus</taxon>
    </lineage>
</organism>
<keyword evidence="3" id="KW-0812">Transmembrane</keyword>
<proteinExistence type="predicted"/>
<keyword evidence="2" id="KW-0813">Transport</keyword>
<accession>A0A917EB98</accession>
<evidence type="ECO:0000256" key="7">
    <source>
        <dbReference type="ARBA" id="ARBA00023136"/>
    </source>
</evidence>
<dbReference type="PANTHER" id="PTHR33162:SF1">
    <property type="entry name" value="SEC-INDEPENDENT PROTEIN TRANSLOCASE PROTEIN TATA, CHLOROPLASTIC"/>
    <property type="match status" value="1"/>
</dbReference>
<evidence type="ECO:0008006" key="11">
    <source>
        <dbReference type="Google" id="ProtNLM"/>
    </source>
</evidence>
<feature type="region of interest" description="Disordered" evidence="8">
    <location>
        <begin position="95"/>
        <end position="168"/>
    </location>
</feature>
<evidence type="ECO:0000256" key="2">
    <source>
        <dbReference type="ARBA" id="ARBA00022448"/>
    </source>
</evidence>
<evidence type="ECO:0000256" key="3">
    <source>
        <dbReference type="ARBA" id="ARBA00022692"/>
    </source>
</evidence>
<comment type="subcellular location">
    <subcellularLocation>
        <location evidence="1">Membrane</location>
        <topology evidence="1">Single-pass membrane protein</topology>
    </subcellularLocation>
</comment>
<gene>
    <name evidence="9" type="ORF">GCM10011529_29610</name>
</gene>
<feature type="compositionally biased region" description="Low complexity" evidence="8">
    <location>
        <begin position="111"/>
        <end position="133"/>
    </location>
</feature>
<dbReference type="AlphaFoldDB" id="A0A917EB98"/>
<evidence type="ECO:0000256" key="4">
    <source>
        <dbReference type="ARBA" id="ARBA00022927"/>
    </source>
</evidence>
<evidence type="ECO:0000256" key="6">
    <source>
        <dbReference type="ARBA" id="ARBA00023010"/>
    </source>
</evidence>
<evidence type="ECO:0000256" key="1">
    <source>
        <dbReference type="ARBA" id="ARBA00004167"/>
    </source>
</evidence>
<name>A0A917EB98_9SPHN</name>
<dbReference type="PANTHER" id="PTHR33162">
    <property type="entry name" value="SEC-INDEPENDENT PROTEIN TRANSLOCASE PROTEIN TATA, CHLOROPLASTIC"/>
    <property type="match status" value="1"/>
</dbReference>
<dbReference type="RefSeq" id="WP_188764111.1">
    <property type="nucleotide sequence ID" value="NZ_BMJM01000015.1"/>
</dbReference>
<keyword evidence="7" id="KW-0472">Membrane</keyword>
<dbReference type="InterPro" id="IPR003369">
    <property type="entry name" value="TatA/B/E"/>
</dbReference>
<keyword evidence="4" id="KW-0653">Protein transport</keyword>
<dbReference type="Gene3D" id="1.20.5.3310">
    <property type="match status" value="1"/>
</dbReference>
<comment type="caution">
    <text evidence="9">The sequence shown here is derived from an EMBL/GenBank/DDBJ whole genome shotgun (WGS) entry which is preliminary data.</text>
</comment>
<dbReference type="EMBL" id="BMJM01000015">
    <property type="protein sequence ID" value="GGE21073.1"/>
    <property type="molecule type" value="Genomic_DNA"/>
</dbReference>
<protein>
    <recommendedName>
        <fullName evidence="11">Sec-independent protein translocase protein TatB</fullName>
    </recommendedName>
</protein>
<evidence type="ECO:0000256" key="8">
    <source>
        <dbReference type="SAM" id="MobiDB-lite"/>
    </source>
</evidence>
<evidence type="ECO:0000256" key="5">
    <source>
        <dbReference type="ARBA" id="ARBA00022989"/>
    </source>
</evidence>
<keyword evidence="5" id="KW-1133">Transmembrane helix</keyword>
<sequence>MFGIDSTELAIIALVALLVIGPRDLPRVMRMVGNWLAKGRAMTRHVRAGFDTMMREAELEEMQKAWAAQNEAIMKASALPDLGLSDPLAQLGASDPLALDDWSAPPPSTPTPETIDVAAQTPAALAAPDAAQPKKARTKASPGPDAPPRAPRKRAPKPDPAETARTGS</sequence>
<reference evidence="9" key="2">
    <citation type="submission" date="2020-09" db="EMBL/GenBank/DDBJ databases">
        <authorList>
            <person name="Sun Q."/>
            <person name="Zhou Y."/>
        </authorList>
    </citation>
    <scope>NUCLEOTIDE SEQUENCE</scope>
    <source>
        <strain evidence="9">CGMCC 1.15519</strain>
    </source>
</reference>
<dbReference type="Proteomes" id="UP000635071">
    <property type="component" value="Unassembled WGS sequence"/>
</dbReference>
<keyword evidence="6" id="KW-0811">Translocation</keyword>
<reference evidence="9" key="1">
    <citation type="journal article" date="2014" name="Int. J. Syst. Evol. Microbiol.">
        <title>Complete genome sequence of Corynebacterium casei LMG S-19264T (=DSM 44701T), isolated from a smear-ripened cheese.</title>
        <authorList>
            <consortium name="US DOE Joint Genome Institute (JGI-PGF)"/>
            <person name="Walter F."/>
            <person name="Albersmeier A."/>
            <person name="Kalinowski J."/>
            <person name="Ruckert C."/>
        </authorList>
    </citation>
    <scope>NUCLEOTIDE SEQUENCE</scope>
    <source>
        <strain evidence="9">CGMCC 1.15519</strain>
    </source>
</reference>
<evidence type="ECO:0000313" key="10">
    <source>
        <dbReference type="Proteomes" id="UP000635071"/>
    </source>
</evidence>
<keyword evidence="10" id="KW-1185">Reference proteome</keyword>
<dbReference type="Pfam" id="PF02416">
    <property type="entry name" value="TatA_B_E"/>
    <property type="match status" value="1"/>
</dbReference>
<dbReference type="GO" id="GO:0015031">
    <property type="term" value="P:protein transport"/>
    <property type="evidence" value="ECO:0007669"/>
    <property type="project" value="UniProtKB-KW"/>
</dbReference>
<dbReference type="GO" id="GO:0016020">
    <property type="term" value="C:membrane"/>
    <property type="evidence" value="ECO:0007669"/>
    <property type="project" value="UniProtKB-SubCell"/>
</dbReference>
<dbReference type="PRINTS" id="PR01506">
    <property type="entry name" value="TATBPROTEIN"/>
</dbReference>